<dbReference type="Proteomes" id="UP000595437">
    <property type="component" value="Chromosome 3"/>
</dbReference>
<keyword evidence="2" id="KW-1185">Reference proteome</keyword>
<evidence type="ECO:0000313" key="1">
    <source>
        <dbReference type="EMBL" id="QQP52050.1"/>
    </source>
</evidence>
<dbReference type="EMBL" id="CP045892">
    <property type="protein sequence ID" value="QQP52050.1"/>
    <property type="molecule type" value="Genomic_DNA"/>
</dbReference>
<protein>
    <submittedName>
        <fullName evidence="1">Uncharacterized protein</fullName>
    </submittedName>
</protein>
<evidence type="ECO:0000313" key="2">
    <source>
        <dbReference type="Proteomes" id="UP000595437"/>
    </source>
</evidence>
<proteinExistence type="predicted"/>
<accession>A0A7T8HM99</accession>
<organism evidence="1 2">
    <name type="scientific">Caligus rogercresseyi</name>
    <name type="common">Sea louse</name>
    <dbReference type="NCBI Taxonomy" id="217165"/>
    <lineage>
        <taxon>Eukaryota</taxon>
        <taxon>Metazoa</taxon>
        <taxon>Ecdysozoa</taxon>
        <taxon>Arthropoda</taxon>
        <taxon>Crustacea</taxon>
        <taxon>Multicrustacea</taxon>
        <taxon>Hexanauplia</taxon>
        <taxon>Copepoda</taxon>
        <taxon>Siphonostomatoida</taxon>
        <taxon>Caligidae</taxon>
        <taxon>Caligus</taxon>
    </lineage>
</organism>
<dbReference type="AlphaFoldDB" id="A0A7T8HM99"/>
<reference evidence="2" key="1">
    <citation type="submission" date="2021-01" db="EMBL/GenBank/DDBJ databases">
        <title>Caligus Genome Assembly.</title>
        <authorList>
            <person name="Gallardo-Escarate C."/>
        </authorList>
    </citation>
    <scope>NUCLEOTIDE SEQUENCE [LARGE SCALE GENOMIC DNA]</scope>
</reference>
<sequence>MNIHETMSPFSLFRDGLNRTLQRNLWAPWGLVVLLFPPPLEGVPPSWTWWTLTLRAGGAVSSLRLSLRRPCEQRPPWTHGDSRRLEQRPQLENIWRTLSSKALPLEGYQPIITTTAAVVV</sequence>
<name>A0A7T8HM99_CALRO</name>
<gene>
    <name evidence="1" type="ORF">FKW44_004053</name>
</gene>